<evidence type="ECO:0000256" key="8">
    <source>
        <dbReference type="ARBA" id="ARBA00022786"/>
    </source>
</evidence>
<keyword evidence="6" id="KW-0053">Apoptosis</keyword>
<dbReference type="InterPro" id="IPR016135">
    <property type="entry name" value="UBQ-conjugating_enzyme/RWD"/>
</dbReference>
<organism evidence="17 18">
    <name type="scientific">Exophiala sideris</name>
    <dbReference type="NCBI Taxonomy" id="1016849"/>
    <lineage>
        <taxon>Eukaryota</taxon>
        <taxon>Fungi</taxon>
        <taxon>Dikarya</taxon>
        <taxon>Ascomycota</taxon>
        <taxon>Pezizomycotina</taxon>
        <taxon>Eurotiomycetes</taxon>
        <taxon>Chaetothyriomycetidae</taxon>
        <taxon>Chaetothyriales</taxon>
        <taxon>Herpotrichiellaceae</taxon>
        <taxon>Exophiala</taxon>
    </lineage>
</organism>
<feature type="domain" description="UBC core" evidence="16">
    <location>
        <begin position="4"/>
        <end position="165"/>
    </location>
</feature>
<evidence type="ECO:0000256" key="14">
    <source>
        <dbReference type="ARBA" id="ARBA00042401"/>
    </source>
</evidence>
<evidence type="ECO:0000256" key="13">
    <source>
        <dbReference type="ARBA" id="ARBA00042316"/>
    </source>
</evidence>
<evidence type="ECO:0000256" key="11">
    <source>
        <dbReference type="ARBA" id="ARBA00039894"/>
    </source>
</evidence>
<reference evidence="17 18" key="1">
    <citation type="submission" date="2023-08" db="EMBL/GenBank/DDBJ databases">
        <title>Black Yeasts Isolated from many extreme environments.</title>
        <authorList>
            <person name="Coleine C."/>
            <person name="Stajich J.E."/>
            <person name="Selbmann L."/>
        </authorList>
    </citation>
    <scope>NUCLEOTIDE SEQUENCE [LARGE SCALE GENOMIC DNA]</scope>
    <source>
        <strain evidence="17 18">CCFEE 6328</strain>
    </source>
</reference>
<dbReference type="GO" id="GO:0000252">
    <property type="term" value="F:3-beta-hydroxysteroid dehydrogenase [NAD(P)+]/C4-decarboxylase activity"/>
    <property type="evidence" value="ECO:0007669"/>
    <property type="project" value="UniProtKB-EC"/>
</dbReference>
<dbReference type="SMART" id="SM00212">
    <property type="entry name" value="UBCc"/>
    <property type="match status" value="2"/>
</dbReference>
<dbReference type="Gene3D" id="3.10.110.10">
    <property type="entry name" value="Ubiquitin Conjugating Enzyme"/>
    <property type="match status" value="2"/>
</dbReference>
<keyword evidence="7" id="KW-0547">Nucleotide-binding</keyword>
<evidence type="ECO:0000256" key="4">
    <source>
        <dbReference type="ARBA" id="ARBA00022490"/>
    </source>
</evidence>
<dbReference type="PANTHER" id="PTHR46116">
    <property type="entry name" value="(E3-INDEPENDENT) E2 UBIQUITIN-CONJUGATING ENZYME"/>
    <property type="match status" value="1"/>
</dbReference>
<gene>
    <name evidence="17" type="primary">ERG26</name>
    <name evidence="17" type="ORF">LTR69_006108</name>
</gene>
<dbReference type="SUPFAM" id="SSF54495">
    <property type="entry name" value="UBC-like"/>
    <property type="match status" value="2"/>
</dbReference>
<dbReference type="SUPFAM" id="SSF51735">
    <property type="entry name" value="NAD(P)-binding Rossmann-fold domains"/>
    <property type="match status" value="1"/>
</dbReference>
<evidence type="ECO:0000256" key="6">
    <source>
        <dbReference type="ARBA" id="ARBA00022703"/>
    </source>
</evidence>
<evidence type="ECO:0000256" key="5">
    <source>
        <dbReference type="ARBA" id="ARBA00022679"/>
    </source>
</evidence>
<evidence type="ECO:0000256" key="12">
    <source>
        <dbReference type="ARBA" id="ARBA00041798"/>
    </source>
</evidence>
<comment type="subcellular location">
    <subcellularLocation>
        <location evidence="2">Cytoplasm</location>
    </subcellularLocation>
    <subcellularLocation>
        <location evidence="1">Nucleus</location>
    </subcellularLocation>
</comment>
<keyword evidence="17" id="KW-0560">Oxidoreductase</keyword>
<evidence type="ECO:0000256" key="10">
    <source>
        <dbReference type="ARBA" id="ARBA00023242"/>
    </source>
</evidence>
<dbReference type="InterPro" id="IPR000608">
    <property type="entry name" value="UBC"/>
</dbReference>
<keyword evidence="5" id="KW-0808">Transferase</keyword>
<keyword evidence="9" id="KW-0067">ATP-binding</keyword>
<dbReference type="Pfam" id="PF01073">
    <property type="entry name" value="3Beta_HSD"/>
    <property type="match status" value="1"/>
</dbReference>
<dbReference type="Gene3D" id="3.40.50.720">
    <property type="entry name" value="NAD(P)-binding Rossmann-like Domain"/>
    <property type="match status" value="1"/>
</dbReference>
<name>A0ABR0J9W9_9EURO</name>
<evidence type="ECO:0000256" key="2">
    <source>
        <dbReference type="ARBA" id="ARBA00004496"/>
    </source>
</evidence>
<protein>
    <recommendedName>
        <fullName evidence="11">Ubiquitin-conjugating enzyme E2 Z</fullName>
        <ecNumber evidence="3">2.3.2.23</ecNumber>
    </recommendedName>
    <alternativeName>
        <fullName evidence="12">E2 ubiquitin-conjugating enzyme Z</fullName>
    </alternativeName>
    <alternativeName>
        <fullName evidence="14">Ubiquitin carrier protein Z</fullName>
    </alternativeName>
    <alternativeName>
        <fullName evidence="13">Ubiquitin-protein ligase Z</fullName>
    </alternativeName>
</protein>
<keyword evidence="8" id="KW-0833">Ubl conjugation pathway</keyword>
<dbReference type="CDD" id="cd00195">
    <property type="entry name" value="UBCc_UEV"/>
    <property type="match status" value="1"/>
</dbReference>
<evidence type="ECO:0000256" key="7">
    <source>
        <dbReference type="ARBA" id="ARBA00022741"/>
    </source>
</evidence>
<dbReference type="EC" id="2.3.2.23" evidence="3"/>
<evidence type="ECO:0000313" key="18">
    <source>
        <dbReference type="Proteomes" id="UP001345691"/>
    </source>
</evidence>
<dbReference type="PANTHER" id="PTHR46116:SF26">
    <property type="entry name" value="UBIQUITIN-CONJUGATING ENZYME E2 Z"/>
    <property type="match status" value="1"/>
</dbReference>
<feature type="compositionally biased region" description="Acidic residues" evidence="15">
    <location>
        <begin position="193"/>
        <end position="203"/>
    </location>
</feature>
<evidence type="ECO:0000313" key="17">
    <source>
        <dbReference type="EMBL" id="KAK5059519.1"/>
    </source>
</evidence>
<dbReference type="EMBL" id="JAVRRF010000012">
    <property type="protein sequence ID" value="KAK5059519.1"/>
    <property type="molecule type" value="Genomic_DNA"/>
</dbReference>
<proteinExistence type="predicted"/>
<evidence type="ECO:0000256" key="15">
    <source>
        <dbReference type="SAM" id="MobiDB-lite"/>
    </source>
</evidence>
<evidence type="ECO:0000256" key="9">
    <source>
        <dbReference type="ARBA" id="ARBA00022840"/>
    </source>
</evidence>
<keyword evidence="4" id="KW-0963">Cytoplasm</keyword>
<dbReference type="Proteomes" id="UP001345691">
    <property type="component" value="Unassembled WGS sequence"/>
</dbReference>
<evidence type="ECO:0000256" key="3">
    <source>
        <dbReference type="ARBA" id="ARBA00012486"/>
    </source>
</evidence>
<dbReference type="InterPro" id="IPR036291">
    <property type="entry name" value="NAD(P)-bd_dom_sf"/>
</dbReference>
<keyword evidence="18" id="KW-1185">Reference proteome</keyword>
<evidence type="ECO:0000259" key="16">
    <source>
        <dbReference type="PROSITE" id="PS50127"/>
    </source>
</evidence>
<comment type="caution">
    <text evidence="17">The sequence shown here is derived from an EMBL/GenBank/DDBJ whole genome shotgun (WGS) entry which is preliminary data.</text>
</comment>
<keyword evidence="10" id="KW-0539">Nucleus</keyword>
<dbReference type="Pfam" id="PF00179">
    <property type="entry name" value="UQ_con"/>
    <property type="match status" value="2"/>
</dbReference>
<dbReference type="CDD" id="cd23809">
    <property type="entry name" value="UBCc_UBE2Z"/>
    <property type="match status" value="1"/>
</dbReference>
<evidence type="ECO:0000256" key="1">
    <source>
        <dbReference type="ARBA" id="ARBA00004123"/>
    </source>
</evidence>
<feature type="domain" description="UBC core" evidence="16">
    <location>
        <begin position="306"/>
        <end position="475"/>
    </location>
</feature>
<accession>A0ABR0J9W9</accession>
<dbReference type="PROSITE" id="PS50127">
    <property type="entry name" value="UBC_2"/>
    <property type="match status" value="2"/>
</dbReference>
<dbReference type="InterPro" id="IPR002225">
    <property type="entry name" value="3Beta_OHSteriod_DH/Estase"/>
</dbReference>
<sequence length="868" mass="97395">MSNQTILRITREIGQIQQGSDLSIAVACQESDVRHLKALIIGPHGTPYEFGFFEFTVKFGMEYPSRPPKVEAKTTNAGRTRFNPNIYAGGKVCLSILGTWHGEKPGEEWSSAQGLESILWSIQSLMSNHPYGNEPGYENARGKDDQKMNDLYCAKIRHETLRIAVIAKLEDALGIQADGSVATAEDSPKWSSDEEEEPDTEMTDEAVAEAQAKLKFEPFKDLYKRRFLWYFEHYMSTVLEHTPKHKDGSDFTKMPFEGGGNSMDGKFQYNALGKKLVRIKEVLRDETNSWAGEGLALKRRESSKAAGVQRQSEQLADYLKRKKHHNISVELENGNPYVWIMTYFGKPSTHLDGGIFKIKMNISPRFPDEQPRVKVETPIYHHRVSKDGVLCYFPSRPDELRNHVEAIAEALEEESPPYDPRTIVHPEATKLLWGSDDDKKKYYRQVRRSYGTILVVGGCGFLGSRVVDQLLNFPSEEQEPDLHSRTSTHSQITNSSATASAFSFPSLRSRYPSTRDTKVHVLDLRCTTHIFPGATYHEGNITSTESLLEIFRQVKPDVVINTASPSFEAPPAILEKVNIEGTRTLLEVAGGKHGDWGGRCKVFVHTSSCSVVSDATSDLINADERYPYVCPNPIEYYSETKVYAEKLALEANDKDEYNHMLTCAVRPAGIVGEGDRGGFSGGILTTASVAPDWQLHIQLGDGNNLFDNTYVHNVVYGLLCAAQALLSTYHRRQEGKAVVLDHERVDGEAFNVTNDQPTYFWDAAKYLFTAYGRDVKPEKVWVVSSGMATFVGAAAEAFNWLSGRKGKFNRQTAKYAIINRYYSCEKLKKRTGYTPIVSIDEGLARAVKEFKAAEENKRRTGSVEKKSQ</sequence>
<feature type="region of interest" description="Disordered" evidence="15">
    <location>
        <begin position="179"/>
        <end position="203"/>
    </location>
</feature>